<accession>A0ACB7SDK4</accession>
<keyword evidence="2" id="KW-1185">Reference proteome</keyword>
<evidence type="ECO:0000313" key="1">
    <source>
        <dbReference type="EMBL" id="KAH6932660.1"/>
    </source>
</evidence>
<organism evidence="1 2">
    <name type="scientific">Hyalomma asiaticum</name>
    <name type="common">Tick</name>
    <dbReference type="NCBI Taxonomy" id="266040"/>
    <lineage>
        <taxon>Eukaryota</taxon>
        <taxon>Metazoa</taxon>
        <taxon>Ecdysozoa</taxon>
        <taxon>Arthropoda</taxon>
        <taxon>Chelicerata</taxon>
        <taxon>Arachnida</taxon>
        <taxon>Acari</taxon>
        <taxon>Parasitiformes</taxon>
        <taxon>Ixodida</taxon>
        <taxon>Ixodoidea</taxon>
        <taxon>Ixodidae</taxon>
        <taxon>Hyalomminae</taxon>
        <taxon>Hyalomma</taxon>
    </lineage>
</organism>
<comment type="caution">
    <text evidence="1">The sequence shown here is derived from an EMBL/GenBank/DDBJ whole genome shotgun (WGS) entry which is preliminary data.</text>
</comment>
<protein>
    <submittedName>
        <fullName evidence="1">Uncharacterized protein</fullName>
    </submittedName>
</protein>
<name>A0ACB7SDK4_HYAAI</name>
<reference evidence="1" key="1">
    <citation type="submission" date="2020-05" db="EMBL/GenBank/DDBJ databases">
        <title>Large-scale comparative analyses of tick genomes elucidate their genetic diversity and vector capacities.</title>
        <authorList>
            <person name="Jia N."/>
            <person name="Wang J."/>
            <person name="Shi W."/>
            <person name="Du L."/>
            <person name="Sun Y."/>
            <person name="Zhan W."/>
            <person name="Jiang J."/>
            <person name="Wang Q."/>
            <person name="Zhang B."/>
            <person name="Ji P."/>
            <person name="Sakyi L.B."/>
            <person name="Cui X."/>
            <person name="Yuan T."/>
            <person name="Jiang B."/>
            <person name="Yang W."/>
            <person name="Lam T.T.-Y."/>
            <person name="Chang Q."/>
            <person name="Ding S."/>
            <person name="Wang X."/>
            <person name="Zhu J."/>
            <person name="Ruan X."/>
            <person name="Zhao L."/>
            <person name="Wei J."/>
            <person name="Que T."/>
            <person name="Du C."/>
            <person name="Cheng J."/>
            <person name="Dai P."/>
            <person name="Han X."/>
            <person name="Huang E."/>
            <person name="Gao Y."/>
            <person name="Liu J."/>
            <person name="Shao H."/>
            <person name="Ye R."/>
            <person name="Li L."/>
            <person name="Wei W."/>
            <person name="Wang X."/>
            <person name="Wang C."/>
            <person name="Yang T."/>
            <person name="Huo Q."/>
            <person name="Li W."/>
            <person name="Guo W."/>
            <person name="Chen H."/>
            <person name="Zhou L."/>
            <person name="Ni X."/>
            <person name="Tian J."/>
            <person name="Zhou Y."/>
            <person name="Sheng Y."/>
            <person name="Liu T."/>
            <person name="Pan Y."/>
            <person name="Xia L."/>
            <person name="Li J."/>
            <person name="Zhao F."/>
            <person name="Cao W."/>
        </authorList>
    </citation>
    <scope>NUCLEOTIDE SEQUENCE</scope>
    <source>
        <strain evidence="1">Hyas-2018</strain>
    </source>
</reference>
<dbReference type="Proteomes" id="UP000821845">
    <property type="component" value="Chromosome 4"/>
</dbReference>
<evidence type="ECO:0000313" key="2">
    <source>
        <dbReference type="Proteomes" id="UP000821845"/>
    </source>
</evidence>
<sequence>MLQADTSTPAKRASATGVLKKKKATNKSRGAFCSANTGKYLQVEEQLVQYIRNLQQDGCTVSLSHITEQGSQKCLSAGHRSKRLRSELKLDNALHATPWAHNEKADNNAPAFAISL</sequence>
<dbReference type="EMBL" id="CM023484">
    <property type="protein sequence ID" value="KAH6932660.1"/>
    <property type="molecule type" value="Genomic_DNA"/>
</dbReference>
<gene>
    <name evidence="1" type="ORF">HPB50_008495</name>
</gene>
<proteinExistence type="predicted"/>